<feature type="domain" description="HTH lysR-type" evidence="5">
    <location>
        <begin position="1"/>
        <end position="58"/>
    </location>
</feature>
<dbReference type="PROSITE" id="PS50931">
    <property type="entry name" value="HTH_LYSR"/>
    <property type="match status" value="1"/>
</dbReference>
<dbReference type="GO" id="GO:0005829">
    <property type="term" value="C:cytosol"/>
    <property type="evidence" value="ECO:0007669"/>
    <property type="project" value="TreeGrafter"/>
</dbReference>
<dbReference type="InterPro" id="IPR036390">
    <property type="entry name" value="WH_DNA-bd_sf"/>
</dbReference>
<evidence type="ECO:0000313" key="6">
    <source>
        <dbReference type="EMBL" id="SUC36568.1"/>
    </source>
</evidence>
<evidence type="ECO:0000259" key="5">
    <source>
        <dbReference type="PROSITE" id="PS50931"/>
    </source>
</evidence>
<dbReference type="InterPro" id="IPR050950">
    <property type="entry name" value="HTH-type_LysR_regulators"/>
</dbReference>
<dbReference type="PANTHER" id="PTHR30419:SF8">
    <property type="entry name" value="NITROGEN ASSIMILATION TRANSCRIPTIONAL ACTIVATOR-RELATED"/>
    <property type="match status" value="1"/>
</dbReference>
<dbReference type="SUPFAM" id="SSF46785">
    <property type="entry name" value="Winged helix' DNA-binding domain"/>
    <property type="match status" value="1"/>
</dbReference>
<dbReference type="GO" id="GO:0003677">
    <property type="term" value="F:DNA binding"/>
    <property type="evidence" value="ECO:0007669"/>
    <property type="project" value="UniProtKB-KW"/>
</dbReference>
<dbReference type="Gene3D" id="1.10.10.10">
    <property type="entry name" value="Winged helix-like DNA-binding domain superfamily/Winged helix DNA-binding domain"/>
    <property type="match status" value="1"/>
</dbReference>
<accession>A0A379G6F4</accession>
<keyword evidence="2" id="KW-0805">Transcription regulation</keyword>
<proteinExistence type="inferred from homology"/>
<dbReference type="AlphaFoldDB" id="A0A379G6F4"/>
<dbReference type="Gene3D" id="3.40.190.290">
    <property type="match status" value="1"/>
</dbReference>
<dbReference type="Pfam" id="PF03466">
    <property type="entry name" value="LysR_substrate"/>
    <property type="match status" value="1"/>
</dbReference>
<name>A0A379G6F4_9GAMM</name>
<protein>
    <submittedName>
        <fullName evidence="6">HTH-type transcriptional regulator gltC</fullName>
    </submittedName>
</protein>
<evidence type="ECO:0000256" key="3">
    <source>
        <dbReference type="ARBA" id="ARBA00023125"/>
    </source>
</evidence>
<dbReference type="PRINTS" id="PR00039">
    <property type="entry name" value="HTHLYSR"/>
</dbReference>
<keyword evidence="3" id="KW-0238">DNA-binding</keyword>
<dbReference type="SUPFAM" id="SSF53850">
    <property type="entry name" value="Periplasmic binding protein-like II"/>
    <property type="match status" value="1"/>
</dbReference>
<evidence type="ECO:0000256" key="2">
    <source>
        <dbReference type="ARBA" id="ARBA00023015"/>
    </source>
</evidence>
<evidence type="ECO:0000256" key="4">
    <source>
        <dbReference type="ARBA" id="ARBA00023163"/>
    </source>
</evidence>
<dbReference type="InterPro" id="IPR005119">
    <property type="entry name" value="LysR_subst-bd"/>
</dbReference>
<dbReference type="Proteomes" id="UP000255129">
    <property type="component" value="Unassembled WGS sequence"/>
</dbReference>
<dbReference type="EMBL" id="UGUA01000002">
    <property type="protein sequence ID" value="SUC36568.1"/>
    <property type="molecule type" value="Genomic_DNA"/>
</dbReference>
<sequence>MDIRGLRYFVEVVQQNNFSRAADKLCVTQPAISRSIQKLEQELEATLLIRETDGVKLTDDGDILFHHAQQILAQFDNLNNALKDKLGPLTGVLKVGLPPVIASTYFADIIMIFSQKYPQVELQIIELSSNHMMNAMLKGDVETAAVMSPFDEQRFHLYQFATDRLMLLVNDQHPLATQNSVKFAELLNEPFIFFQDSFRINELIVNACGIHGKKPIIAGRSGHIDLVMAMVRAGVGVTLLPEGMWKKNHIGGLSIIPITEPILSYELALATLKGSHPSRRATAWIELALEMLNMPSSL</sequence>
<gene>
    <name evidence="6" type="primary">gltC_3</name>
    <name evidence="6" type="ORF">NCTC12026_02994</name>
</gene>
<reference evidence="6 7" key="1">
    <citation type="submission" date="2018-06" db="EMBL/GenBank/DDBJ databases">
        <authorList>
            <consortium name="Pathogen Informatics"/>
            <person name="Doyle S."/>
        </authorList>
    </citation>
    <scope>NUCLEOTIDE SEQUENCE [LARGE SCALE GENOMIC DNA]</scope>
    <source>
        <strain evidence="6 7">NCTC12026</strain>
    </source>
</reference>
<keyword evidence="4" id="KW-0804">Transcription</keyword>
<dbReference type="RefSeq" id="WP_115164647.1">
    <property type="nucleotide sequence ID" value="NZ_UGUA01000002.1"/>
</dbReference>
<dbReference type="OrthoDB" id="646694at2"/>
<dbReference type="FunFam" id="1.10.10.10:FF:000001">
    <property type="entry name" value="LysR family transcriptional regulator"/>
    <property type="match status" value="1"/>
</dbReference>
<dbReference type="PANTHER" id="PTHR30419">
    <property type="entry name" value="HTH-TYPE TRANSCRIPTIONAL REGULATOR YBHD"/>
    <property type="match status" value="1"/>
</dbReference>
<comment type="similarity">
    <text evidence="1">Belongs to the LysR transcriptional regulatory family.</text>
</comment>
<dbReference type="InterPro" id="IPR036388">
    <property type="entry name" value="WH-like_DNA-bd_sf"/>
</dbReference>
<organism evidence="6 7">
    <name type="scientific">Providencia rustigianii</name>
    <dbReference type="NCBI Taxonomy" id="158850"/>
    <lineage>
        <taxon>Bacteria</taxon>
        <taxon>Pseudomonadati</taxon>
        <taxon>Pseudomonadota</taxon>
        <taxon>Gammaproteobacteria</taxon>
        <taxon>Enterobacterales</taxon>
        <taxon>Morganellaceae</taxon>
        <taxon>Providencia</taxon>
    </lineage>
</organism>
<dbReference type="GO" id="GO:0003700">
    <property type="term" value="F:DNA-binding transcription factor activity"/>
    <property type="evidence" value="ECO:0007669"/>
    <property type="project" value="InterPro"/>
</dbReference>
<evidence type="ECO:0000256" key="1">
    <source>
        <dbReference type="ARBA" id="ARBA00009437"/>
    </source>
</evidence>
<evidence type="ECO:0000313" key="7">
    <source>
        <dbReference type="Proteomes" id="UP000255129"/>
    </source>
</evidence>
<dbReference type="InterPro" id="IPR000847">
    <property type="entry name" value="LysR_HTH_N"/>
</dbReference>
<dbReference type="Pfam" id="PF00126">
    <property type="entry name" value="HTH_1"/>
    <property type="match status" value="1"/>
</dbReference>